<accession>A0A812PSX6</accession>
<evidence type="ECO:0000256" key="4">
    <source>
        <dbReference type="ARBA" id="ARBA00022989"/>
    </source>
</evidence>
<comment type="caution">
    <text evidence="10">The sequence shown here is derived from an EMBL/GenBank/DDBJ whole genome shotgun (WGS) entry which is preliminary data.</text>
</comment>
<feature type="transmembrane region" description="Helical" evidence="7">
    <location>
        <begin position="185"/>
        <end position="205"/>
    </location>
</feature>
<feature type="transmembrane region" description="Helical" evidence="7">
    <location>
        <begin position="140"/>
        <end position="164"/>
    </location>
</feature>
<evidence type="ECO:0000256" key="1">
    <source>
        <dbReference type="ARBA" id="ARBA00004141"/>
    </source>
</evidence>
<feature type="compositionally biased region" description="Basic and acidic residues" evidence="8">
    <location>
        <begin position="321"/>
        <end position="331"/>
    </location>
</feature>
<comment type="subcellular location">
    <subcellularLocation>
        <location evidence="1">Membrane</location>
        <topology evidence="1">Multi-pass membrane protein</topology>
    </subcellularLocation>
</comment>
<comment type="similarity">
    <text evidence="7">Belongs to the DHHC palmitoyltransferase family.</text>
</comment>
<evidence type="ECO:0000259" key="9">
    <source>
        <dbReference type="Pfam" id="PF01529"/>
    </source>
</evidence>
<dbReference type="InterPro" id="IPR039859">
    <property type="entry name" value="PFA4/ZDH16/20/ERF2-like"/>
</dbReference>
<dbReference type="GO" id="GO:0019706">
    <property type="term" value="F:protein-cysteine S-palmitoyltransferase activity"/>
    <property type="evidence" value="ECO:0007669"/>
    <property type="project" value="UniProtKB-EC"/>
</dbReference>
<keyword evidence="2 7" id="KW-0808">Transferase</keyword>
<dbReference type="PANTHER" id="PTHR22883:SF203">
    <property type="entry name" value="PALMITOYLTRANSFERASE"/>
    <property type="match status" value="1"/>
</dbReference>
<evidence type="ECO:0000313" key="11">
    <source>
        <dbReference type="Proteomes" id="UP000649617"/>
    </source>
</evidence>
<evidence type="ECO:0000256" key="2">
    <source>
        <dbReference type="ARBA" id="ARBA00022679"/>
    </source>
</evidence>
<name>A0A812PSX6_SYMPI</name>
<comment type="catalytic activity">
    <reaction evidence="7">
        <text>L-cysteinyl-[protein] + hexadecanoyl-CoA = S-hexadecanoyl-L-cysteinyl-[protein] + CoA</text>
        <dbReference type="Rhea" id="RHEA:36683"/>
        <dbReference type="Rhea" id="RHEA-COMP:10131"/>
        <dbReference type="Rhea" id="RHEA-COMP:11032"/>
        <dbReference type="ChEBI" id="CHEBI:29950"/>
        <dbReference type="ChEBI" id="CHEBI:57287"/>
        <dbReference type="ChEBI" id="CHEBI:57379"/>
        <dbReference type="ChEBI" id="CHEBI:74151"/>
        <dbReference type="EC" id="2.3.1.225"/>
    </reaction>
</comment>
<feature type="transmembrane region" description="Helical" evidence="7">
    <location>
        <begin position="22"/>
        <end position="43"/>
    </location>
</feature>
<evidence type="ECO:0000256" key="6">
    <source>
        <dbReference type="ARBA" id="ARBA00023315"/>
    </source>
</evidence>
<evidence type="ECO:0000256" key="3">
    <source>
        <dbReference type="ARBA" id="ARBA00022692"/>
    </source>
</evidence>
<dbReference type="AlphaFoldDB" id="A0A812PSX6"/>
<dbReference type="Pfam" id="PF01529">
    <property type="entry name" value="DHHC"/>
    <property type="match status" value="1"/>
</dbReference>
<comment type="domain">
    <text evidence="7">The DHHC domain is required for palmitoyltransferase activity.</text>
</comment>
<dbReference type="GO" id="GO:0006612">
    <property type="term" value="P:protein targeting to membrane"/>
    <property type="evidence" value="ECO:0007669"/>
    <property type="project" value="TreeGrafter"/>
</dbReference>
<dbReference type="GO" id="GO:0016020">
    <property type="term" value="C:membrane"/>
    <property type="evidence" value="ECO:0007669"/>
    <property type="project" value="UniProtKB-SubCell"/>
</dbReference>
<evidence type="ECO:0000256" key="7">
    <source>
        <dbReference type="RuleBase" id="RU079119"/>
    </source>
</evidence>
<reference evidence="10" key="1">
    <citation type="submission" date="2021-02" db="EMBL/GenBank/DDBJ databases">
        <authorList>
            <person name="Dougan E. K."/>
            <person name="Rhodes N."/>
            <person name="Thang M."/>
            <person name="Chan C."/>
        </authorList>
    </citation>
    <scope>NUCLEOTIDE SEQUENCE</scope>
</reference>
<dbReference type="PROSITE" id="PS50216">
    <property type="entry name" value="DHHC"/>
    <property type="match status" value="1"/>
</dbReference>
<feature type="domain" description="Palmitoyltransferase DHHC" evidence="9">
    <location>
        <begin position="94"/>
        <end position="230"/>
    </location>
</feature>
<keyword evidence="5 7" id="KW-0472">Membrane</keyword>
<dbReference type="OrthoDB" id="1924421at2759"/>
<proteinExistence type="inferred from homology"/>
<dbReference type="EMBL" id="CAJNIZ010014424">
    <property type="protein sequence ID" value="CAE7361624.1"/>
    <property type="molecule type" value="Genomic_DNA"/>
</dbReference>
<protein>
    <recommendedName>
        <fullName evidence="7">Palmitoyltransferase</fullName>
        <ecNumber evidence="7">2.3.1.225</ecNumber>
    </recommendedName>
</protein>
<dbReference type="EC" id="2.3.1.225" evidence="7"/>
<keyword evidence="3 7" id="KW-0812">Transmembrane</keyword>
<feature type="compositionally biased region" description="Basic and acidic residues" evidence="8">
    <location>
        <begin position="267"/>
        <end position="276"/>
    </location>
</feature>
<evidence type="ECO:0000256" key="5">
    <source>
        <dbReference type="ARBA" id="ARBA00023136"/>
    </source>
</evidence>
<dbReference type="Proteomes" id="UP000649617">
    <property type="component" value="Unassembled WGS sequence"/>
</dbReference>
<feature type="region of interest" description="Disordered" evidence="8">
    <location>
        <begin position="264"/>
        <end position="331"/>
    </location>
</feature>
<dbReference type="GO" id="GO:0005783">
    <property type="term" value="C:endoplasmic reticulum"/>
    <property type="evidence" value="ECO:0007669"/>
    <property type="project" value="TreeGrafter"/>
</dbReference>
<keyword evidence="4 7" id="KW-1133">Transmembrane helix</keyword>
<evidence type="ECO:0000256" key="8">
    <source>
        <dbReference type="SAM" id="MobiDB-lite"/>
    </source>
</evidence>
<dbReference type="PANTHER" id="PTHR22883">
    <property type="entry name" value="ZINC FINGER DHHC DOMAIN CONTAINING PROTEIN"/>
    <property type="match status" value="1"/>
</dbReference>
<gene>
    <name evidence="10" type="primary">ZDHHC1</name>
    <name evidence="10" type="ORF">SPIL2461_LOCUS8660</name>
</gene>
<dbReference type="InterPro" id="IPR001594">
    <property type="entry name" value="Palmitoyltrfase_DHHC"/>
</dbReference>
<dbReference type="GO" id="GO:0005794">
    <property type="term" value="C:Golgi apparatus"/>
    <property type="evidence" value="ECO:0007669"/>
    <property type="project" value="TreeGrafter"/>
</dbReference>
<organism evidence="10 11">
    <name type="scientific">Symbiodinium pilosum</name>
    <name type="common">Dinoflagellate</name>
    <dbReference type="NCBI Taxonomy" id="2952"/>
    <lineage>
        <taxon>Eukaryota</taxon>
        <taxon>Sar</taxon>
        <taxon>Alveolata</taxon>
        <taxon>Dinophyceae</taxon>
        <taxon>Suessiales</taxon>
        <taxon>Symbiodiniaceae</taxon>
        <taxon>Symbiodinium</taxon>
    </lineage>
</organism>
<keyword evidence="11" id="KW-1185">Reference proteome</keyword>
<sequence length="331" mass="37277">MAESMEEVRINGFRWPLHPLQVVSWVVFGTDFVVYLVLCIPMIETVLWQVLVTSFFLTSVGFLVVSTFLATSCNPMDSYVLRDEAEFKDEELEELPYCGLCATTVQARSKHCRACNKCVSSFDHHCMWLNNCIGGDNYRAFFVSISSVAVMIGVVLGTILYQFIDFFTNEAFESRLQASAVHSGLSMEGFLATLIAMSFVNVPLWCLDMQLVLLHVYLMHQNLTTYEYIMNRRQQDDEGTSTFRGLPRCMDWIVFSRCGQRRPKKKDKIEKIDETKPAPPDVEVGSQPPELETDRTPPAAPAEAPPGFTASVEGDGFAAKQEADLPIEHPL</sequence>
<evidence type="ECO:0000313" key="10">
    <source>
        <dbReference type="EMBL" id="CAE7361624.1"/>
    </source>
</evidence>
<keyword evidence="6 7" id="KW-0012">Acyltransferase</keyword>
<feature type="transmembrane region" description="Helical" evidence="7">
    <location>
        <begin position="50"/>
        <end position="70"/>
    </location>
</feature>